<dbReference type="OMA" id="HSNEILN"/>
<name>A0A674MF44_TAKRU</name>
<organism evidence="1 2">
    <name type="scientific">Takifugu rubripes</name>
    <name type="common">Japanese pufferfish</name>
    <name type="synonym">Fugu rubripes</name>
    <dbReference type="NCBI Taxonomy" id="31033"/>
    <lineage>
        <taxon>Eukaryota</taxon>
        <taxon>Metazoa</taxon>
        <taxon>Chordata</taxon>
        <taxon>Craniata</taxon>
        <taxon>Vertebrata</taxon>
        <taxon>Euteleostomi</taxon>
        <taxon>Actinopterygii</taxon>
        <taxon>Neopterygii</taxon>
        <taxon>Teleostei</taxon>
        <taxon>Neoteleostei</taxon>
        <taxon>Acanthomorphata</taxon>
        <taxon>Eupercaria</taxon>
        <taxon>Tetraodontiformes</taxon>
        <taxon>Tetradontoidea</taxon>
        <taxon>Tetraodontidae</taxon>
        <taxon>Takifugu</taxon>
    </lineage>
</organism>
<proteinExistence type="predicted"/>
<dbReference type="Proteomes" id="UP000005226">
    <property type="component" value="Chromosome 17"/>
</dbReference>
<dbReference type="Ensembl" id="ENSTRUT00000090095.1">
    <property type="protein sequence ID" value="ENSTRUP00000059675.1"/>
    <property type="gene ID" value="ENSTRUG00000029475.1"/>
</dbReference>
<sequence>SPKYSSCTFLCLNLKLLHCDEILNEGLSKGTADHVILCQGLQGVVKLHRNGKLLLLTGGFAQAAVSVQVSSDTVQACGHGGGQHDVGIASIPNSGLRLISI</sequence>
<keyword evidence="2" id="KW-1185">Reference proteome</keyword>
<reference evidence="1" key="3">
    <citation type="submission" date="2025-09" db="UniProtKB">
        <authorList>
            <consortium name="Ensembl"/>
        </authorList>
    </citation>
    <scope>IDENTIFICATION</scope>
</reference>
<accession>A0A674MF44</accession>
<reference evidence="1" key="2">
    <citation type="submission" date="2025-08" db="UniProtKB">
        <authorList>
            <consortium name="Ensembl"/>
        </authorList>
    </citation>
    <scope>IDENTIFICATION</scope>
</reference>
<dbReference type="AlphaFoldDB" id="A0A674MF44"/>
<reference evidence="1 2" key="1">
    <citation type="journal article" date="2011" name="Genome Biol. Evol.">
        <title>Integration of the genetic map and genome assembly of fugu facilitates insights into distinct features of genome evolution in teleosts and mammals.</title>
        <authorList>
            <person name="Kai W."/>
            <person name="Kikuchi K."/>
            <person name="Tohari S."/>
            <person name="Chew A.K."/>
            <person name="Tay A."/>
            <person name="Fujiwara A."/>
            <person name="Hosoya S."/>
            <person name="Suetake H."/>
            <person name="Naruse K."/>
            <person name="Brenner S."/>
            <person name="Suzuki Y."/>
            <person name="Venkatesh B."/>
        </authorList>
    </citation>
    <scope>NUCLEOTIDE SEQUENCE [LARGE SCALE GENOMIC DNA]</scope>
</reference>
<evidence type="ECO:0000313" key="1">
    <source>
        <dbReference type="Ensembl" id="ENSTRUP00000059675.1"/>
    </source>
</evidence>
<evidence type="ECO:0000313" key="2">
    <source>
        <dbReference type="Proteomes" id="UP000005226"/>
    </source>
</evidence>
<dbReference type="InParanoid" id="A0A674MF44"/>
<protein>
    <submittedName>
        <fullName evidence="1">Uncharacterized protein</fullName>
    </submittedName>
</protein>